<evidence type="ECO:0000256" key="1">
    <source>
        <dbReference type="SAM" id="MobiDB-lite"/>
    </source>
</evidence>
<dbReference type="EMBL" id="JAPQYE010000028">
    <property type="protein sequence ID" value="MCZ0732321.1"/>
    <property type="molecule type" value="Genomic_DNA"/>
</dbReference>
<name>A0ABT4HQ11_MYCIR</name>
<comment type="caution">
    <text evidence="2">The sequence shown here is derived from an EMBL/GenBank/DDBJ whole genome shotgun (WGS) entry which is preliminary data.</text>
</comment>
<keyword evidence="3" id="KW-1185">Reference proteome</keyword>
<proteinExistence type="predicted"/>
<dbReference type="Proteomes" id="UP001084650">
    <property type="component" value="Unassembled WGS sequence"/>
</dbReference>
<evidence type="ECO:0000313" key="3">
    <source>
        <dbReference type="Proteomes" id="UP001084650"/>
    </source>
</evidence>
<dbReference type="RefSeq" id="WP_268788037.1">
    <property type="nucleotide sequence ID" value="NZ_JAPQYE010000028.1"/>
</dbReference>
<gene>
    <name evidence="2" type="ORF">OY187_30160</name>
</gene>
<accession>A0ABT4HQ11</accession>
<feature type="compositionally biased region" description="Basic and acidic residues" evidence="1">
    <location>
        <begin position="101"/>
        <end position="113"/>
    </location>
</feature>
<protein>
    <submittedName>
        <fullName evidence="2">Uncharacterized protein</fullName>
    </submittedName>
</protein>
<feature type="region of interest" description="Disordered" evidence="1">
    <location>
        <begin position="94"/>
        <end position="113"/>
    </location>
</feature>
<reference evidence="2" key="1">
    <citation type="submission" date="2022-12" db="EMBL/GenBank/DDBJ databases">
        <title>Whole genome sequence of Mycolicibacterium iranicum strain SBH312.</title>
        <authorList>
            <person name="Jani J."/>
            <person name="Arifin Mustapha Z."/>
            <person name="Ahmed K."/>
            <person name="Kai Ling C."/>
        </authorList>
    </citation>
    <scope>NUCLEOTIDE SEQUENCE</scope>
    <source>
        <strain evidence="2">SBH312</strain>
    </source>
</reference>
<organism evidence="2 3">
    <name type="scientific">Mycolicibacterium iranicum</name>
    <name type="common">Mycobacterium iranicum</name>
    <dbReference type="NCBI Taxonomy" id="912594"/>
    <lineage>
        <taxon>Bacteria</taxon>
        <taxon>Bacillati</taxon>
        <taxon>Actinomycetota</taxon>
        <taxon>Actinomycetes</taxon>
        <taxon>Mycobacteriales</taxon>
        <taxon>Mycobacteriaceae</taxon>
        <taxon>Mycolicibacterium</taxon>
    </lineage>
</organism>
<evidence type="ECO:0000313" key="2">
    <source>
        <dbReference type="EMBL" id="MCZ0732321.1"/>
    </source>
</evidence>
<sequence>MTINDGGEHVPGAAAAARGLLVRQLAWRILAAQFACDRLQNSETVIAVVEAGVTMPEVNTEAAELRRIYGLDDMAPSDGLDVICEQLRLYQLDAPEGPGPDAEHHHGSDGLPL</sequence>